<dbReference type="Proteomes" id="UP001164506">
    <property type="component" value="Chromosome"/>
</dbReference>
<reference evidence="2" key="1">
    <citation type="submission" date="2021-09" db="EMBL/GenBank/DDBJ databases">
        <title>Complete genome sequence and metabolic characterization of Streptomyces tanashiensis DSM 731 the producer of antibacterial Kalafungin and diverse secondary metabolites.</title>
        <authorList>
            <person name="Abbasi M.N."/>
            <person name="Anwar M.N."/>
            <person name="Alam K."/>
            <person name="Shoaib M."/>
            <person name="Lin Z."/>
            <person name="Hayat M."/>
            <person name="Ali M.I."/>
            <person name="Malik H.M.T."/>
            <person name="Ahmed I."/>
            <person name="Li A."/>
            <person name="Hailong Wang H."/>
            <person name="Zhang Y."/>
        </authorList>
    </citation>
    <scope>NUCLEOTIDE SEQUENCE</scope>
    <source>
        <strain evidence="2">Kala</strain>
    </source>
</reference>
<name>A0ABY6R7N0_9ACTN</name>
<organism evidence="2 3">
    <name type="scientific">Streptomyces tanashiensis</name>
    <dbReference type="NCBI Taxonomy" id="67367"/>
    <lineage>
        <taxon>Bacteria</taxon>
        <taxon>Bacillati</taxon>
        <taxon>Actinomycetota</taxon>
        <taxon>Actinomycetes</taxon>
        <taxon>Kitasatosporales</taxon>
        <taxon>Streptomycetaceae</taxon>
        <taxon>Streptomyces</taxon>
    </lineage>
</organism>
<accession>A0ABY6R7N0</accession>
<feature type="region of interest" description="Disordered" evidence="1">
    <location>
        <begin position="31"/>
        <end position="55"/>
    </location>
</feature>
<keyword evidence="3" id="KW-1185">Reference proteome</keyword>
<evidence type="ECO:0000313" key="3">
    <source>
        <dbReference type="Proteomes" id="UP001164506"/>
    </source>
</evidence>
<gene>
    <name evidence="2" type="ORF">LDH80_37745</name>
</gene>
<evidence type="ECO:0000256" key="1">
    <source>
        <dbReference type="SAM" id="MobiDB-lite"/>
    </source>
</evidence>
<feature type="region of interest" description="Disordered" evidence="1">
    <location>
        <begin position="82"/>
        <end position="102"/>
    </location>
</feature>
<protein>
    <submittedName>
        <fullName evidence="2">Uncharacterized protein</fullName>
    </submittedName>
</protein>
<dbReference type="GeneID" id="95605307"/>
<dbReference type="EMBL" id="CP084204">
    <property type="protein sequence ID" value="UZX26081.1"/>
    <property type="molecule type" value="Genomic_DNA"/>
</dbReference>
<dbReference type="RefSeq" id="WP_267260233.1">
    <property type="nucleotide sequence ID" value="NZ_CP084204.1"/>
</dbReference>
<proteinExistence type="predicted"/>
<sequence length="102" mass="11097">MAEIDMPGDEVERLGALLRRVVELIDTKPSGFTAEDVGPPLARSGGTFDDEWNDGRTQVKRNTKDLTNACEAIVKAFDDFDRQMGDSLKGDGDGDGGGRPRR</sequence>
<evidence type="ECO:0000313" key="2">
    <source>
        <dbReference type="EMBL" id="UZX26081.1"/>
    </source>
</evidence>